<protein>
    <recommendedName>
        <fullName evidence="3">RNA helicase</fullName>
        <ecNumber evidence="3">3.6.4.13</ecNumber>
    </recommendedName>
</protein>
<feature type="domain" description="DNA2/NAM7 helicase helicase" evidence="11">
    <location>
        <begin position="797"/>
        <end position="877"/>
    </location>
</feature>
<proteinExistence type="inferred from homology"/>
<keyword evidence="4" id="KW-0963">Cytoplasm</keyword>
<evidence type="ECO:0000256" key="3">
    <source>
        <dbReference type="ARBA" id="ARBA00012552"/>
    </source>
</evidence>
<dbReference type="PANTHER" id="PTHR45418">
    <property type="entry name" value="CANCER/TESTIS ANTIGEN 55"/>
    <property type="match status" value="1"/>
</dbReference>
<dbReference type="InterPro" id="IPR047187">
    <property type="entry name" value="SF1_C_Upf1"/>
</dbReference>
<evidence type="ECO:0000256" key="10">
    <source>
        <dbReference type="SAM" id="MobiDB-lite"/>
    </source>
</evidence>
<dbReference type="InterPro" id="IPR041679">
    <property type="entry name" value="DNA2/NAM7-like_C"/>
</dbReference>
<evidence type="ECO:0000256" key="4">
    <source>
        <dbReference type="ARBA" id="ARBA00022490"/>
    </source>
</evidence>
<comment type="subcellular location">
    <subcellularLocation>
        <location evidence="1">Cytoplasm</location>
    </subcellularLocation>
</comment>
<dbReference type="InterPro" id="IPR049080">
    <property type="entry name" value="MOV-10-like_beta-barrel"/>
</dbReference>
<feature type="domain" description="S1-like RNA binding" evidence="13">
    <location>
        <begin position="264"/>
        <end position="318"/>
    </location>
</feature>
<dbReference type="GO" id="GO:0005737">
    <property type="term" value="C:cytoplasm"/>
    <property type="evidence" value="ECO:0007669"/>
    <property type="project" value="UniProtKB-SubCell"/>
</dbReference>
<evidence type="ECO:0000256" key="2">
    <source>
        <dbReference type="ARBA" id="ARBA00005601"/>
    </source>
</evidence>
<reference evidence="15" key="1">
    <citation type="submission" date="2022-05" db="EMBL/GenBank/DDBJ databases">
        <authorList>
            <person name="Okamura Y."/>
        </authorList>
    </citation>
    <scope>NUCLEOTIDE SEQUENCE</scope>
</reference>
<dbReference type="GO" id="GO:0005524">
    <property type="term" value="F:ATP binding"/>
    <property type="evidence" value="ECO:0007669"/>
    <property type="project" value="UniProtKB-KW"/>
</dbReference>
<dbReference type="EC" id="3.6.4.13" evidence="3"/>
<feature type="domain" description="DNA2/NAM7 helicase helicase" evidence="11">
    <location>
        <begin position="673"/>
        <end position="784"/>
    </location>
</feature>
<dbReference type="GO" id="GO:0003724">
    <property type="term" value="F:RNA helicase activity"/>
    <property type="evidence" value="ECO:0007669"/>
    <property type="project" value="UniProtKB-EC"/>
</dbReference>
<dbReference type="EMBL" id="CALOZG010000013">
    <property type="protein sequence ID" value="CAH4031286.1"/>
    <property type="molecule type" value="Genomic_DNA"/>
</dbReference>
<keyword evidence="16" id="KW-1185">Reference proteome</keyword>
<evidence type="ECO:0000259" key="13">
    <source>
        <dbReference type="Pfam" id="PF14444"/>
    </source>
</evidence>
<sequence>MSSSSNLSRSSYSPSDPETPQNNRNFDQSLSPESHSDSFEESIINAQNEMHQKRIQALRKELDYLKATEWKFESDKEELIDLKLELEREEFYNQNIENKVQEFPQQSECFQRTGFVTHCGDSYILIDGSIYYDTSSCSFNLNVHDKIIYLGYTNSNEELVIVRILQNEGIAWENDDDSEEQRFNVINHIIVGIVDCREDRFVYIQGGDLKFNLDSVQGSFIPIAGDWLEMLCSIQKNDEKLTDINMTQVLQVTHFHPLRTKIKSGTVTEWSGKVGSIDSQIFFNSSTFMETVIPQVGVKVMVEAIESSQGYYSWRAIKLVIIEKRISVVNDSPQVNIDEQRSLALEKSKNISITYPLKFPTIDISSSDSLNLTITNKSHKVHTLNKWMMLSRKRDSQILLKPLITQPQQLLPGESINFTVICEPKFLGSTKECLLIQFKGFQFKRYIDISVIDKFGVKTHKNPHFTASKLGSYPIPEKIWQVVLGDSVEIVYTHDFDKILNRIQAHFPCLIQDMTLQNYCDRWHTLLFMEEIQTNINLRVYDKPKAFLIRHQDYLGLEISGLCERRPSLLAGDRVIVQDTWIPNNKNYEGFIHMIKGDLVLFKFDSRFHELYDGGDVSVQFHLSRTTYRRAHHAINNVLNSLGPDILFPSKLKLKPYQVPKGQLEKINWYNNNLNNGQKRAVMNILKGESRPLPYVIFGPPGTGKTITVIETILQILKNIPDSRILVATPSNSASNLITERLIQYRNEFSGSVVRLIAHYLVDSKNISDVIKPYCATIDIAKEGTSNSKHYVKDNINLNCQKSYLGRHRVIISTCNCIGSFFYMNFPKGHFTHVIVDEAGQANEPELMIPLSLSDKNCGQIILAGDPMQLGPVILSKNCIEFGMDQSYLCRILECYPYQKDYNSYKDGFDDRVVTKLNDNYRSLEEVLLLPSKMFYDNTLVPKFDKNTSWIPKIVNATCDVFSITENKSGGIYVYGIQGQNTRAEDSPSWYNPQEASMVALTTCKLYKNKVTPEEIGIISPYIAQIKYLRLIFNAMGLPQPKIGTVEEFQGQERPIILITTVRSTESLIQQDNKYTLGFVNSPKRLNVAITRAQISMILFCNPYLLSTDLLWNEVIMNAVNNNKYMGCFFSIEEKEREK</sequence>
<evidence type="ECO:0000256" key="7">
    <source>
        <dbReference type="ARBA" id="ARBA00022806"/>
    </source>
</evidence>
<keyword evidence="8" id="KW-0067">ATP-binding</keyword>
<evidence type="ECO:0000313" key="16">
    <source>
        <dbReference type="Proteomes" id="UP001152562"/>
    </source>
</evidence>
<evidence type="ECO:0000259" key="14">
    <source>
        <dbReference type="Pfam" id="PF21634"/>
    </source>
</evidence>
<dbReference type="InterPro" id="IPR027417">
    <property type="entry name" value="P-loop_NTPase"/>
</dbReference>
<dbReference type="Pfam" id="PF21634">
    <property type="entry name" value="MOV-10_beta-barrel"/>
    <property type="match status" value="1"/>
</dbReference>
<keyword evidence="6" id="KW-0378">Hydrolase</keyword>
<dbReference type="Gene3D" id="3.40.50.300">
    <property type="entry name" value="P-loop containing nucleotide triphosphate hydrolases"/>
    <property type="match status" value="2"/>
</dbReference>
<evidence type="ECO:0000259" key="11">
    <source>
        <dbReference type="Pfam" id="PF13086"/>
    </source>
</evidence>
<dbReference type="SUPFAM" id="SSF52540">
    <property type="entry name" value="P-loop containing nucleoside triphosphate hydrolases"/>
    <property type="match status" value="1"/>
</dbReference>
<evidence type="ECO:0000313" key="15">
    <source>
        <dbReference type="EMBL" id="CAH4031286.1"/>
    </source>
</evidence>
<comment type="similarity">
    <text evidence="2">Belongs to the DNA2/NAM7 helicase family. SDE3 subfamily.</text>
</comment>
<dbReference type="Pfam" id="PF13086">
    <property type="entry name" value="AAA_11"/>
    <property type="match status" value="2"/>
</dbReference>
<keyword evidence="7" id="KW-0347">Helicase</keyword>
<dbReference type="Proteomes" id="UP001152562">
    <property type="component" value="Unassembled WGS sequence"/>
</dbReference>
<gene>
    <name evidence="15" type="ORF">PIBRA_LOCUS7826</name>
</gene>
<dbReference type="AlphaFoldDB" id="A0A9P0TPZ8"/>
<feature type="compositionally biased region" description="Polar residues" evidence="10">
    <location>
        <begin position="16"/>
        <end position="33"/>
    </location>
</feature>
<dbReference type="PANTHER" id="PTHR45418:SF1">
    <property type="entry name" value="CANCER_TESTIS ANTIGEN 55"/>
    <property type="match status" value="1"/>
</dbReference>
<evidence type="ECO:0000256" key="9">
    <source>
        <dbReference type="ARBA" id="ARBA00047984"/>
    </source>
</evidence>
<feature type="region of interest" description="Disordered" evidence="10">
    <location>
        <begin position="1"/>
        <end position="39"/>
    </location>
</feature>
<dbReference type="Pfam" id="PF14444">
    <property type="entry name" value="S1-like"/>
    <property type="match status" value="1"/>
</dbReference>
<dbReference type="CDD" id="cd18808">
    <property type="entry name" value="SF1_C_Upf1"/>
    <property type="match status" value="1"/>
</dbReference>
<accession>A0A9P0TPZ8</accession>
<evidence type="ECO:0000256" key="5">
    <source>
        <dbReference type="ARBA" id="ARBA00022741"/>
    </source>
</evidence>
<dbReference type="GO" id="GO:0016787">
    <property type="term" value="F:hydrolase activity"/>
    <property type="evidence" value="ECO:0007669"/>
    <property type="project" value="UniProtKB-KW"/>
</dbReference>
<comment type="caution">
    <text evidence="15">The sequence shown here is derived from an EMBL/GenBank/DDBJ whole genome shotgun (WGS) entry which is preliminary data.</text>
</comment>
<evidence type="ECO:0000256" key="6">
    <source>
        <dbReference type="ARBA" id="ARBA00022801"/>
    </source>
</evidence>
<evidence type="ECO:0000256" key="8">
    <source>
        <dbReference type="ARBA" id="ARBA00022840"/>
    </source>
</evidence>
<organism evidence="15 16">
    <name type="scientific">Pieris brassicae</name>
    <name type="common">White butterfly</name>
    <name type="synonym">Large white butterfly</name>
    <dbReference type="NCBI Taxonomy" id="7116"/>
    <lineage>
        <taxon>Eukaryota</taxon>
        <taxon>Metazoa</taxon>
        <taxon>Ecdysozoa</taxon>
        <taxon>Arthropoda</taxon>
        <taxon>Hexapoda</taxon>
        <taxon>Insecta</taxon>
        <taxon>Pterygota</taxon>
        <taxon>Neoptera</taxon>
        <taxon>Endopterygota</taxon>
        <taxon>Lepidoptera</taxon>
        <taxon>Glossata</taxon>
        <taxon>Ditrysia</taxon>
        <taxon>Papilionoidea</taxon>
        <taxon>Pieridae</taxon>
        <taxon>Pierinae</taxon>
        <taxon>Pieris</taxon>
    </lineage>
</organism>
<name>A0A9P0TPZ8_PIEBR</name>
<feature type="domain" description="DNA2/NAM7 helicase-like C-terminal" evidence="12">
    <location>
        <begin position="911"/>
        <end position="1102"/>
    </location>
</feature>
<evidence type="ECO:0000259" key="12">
    <source>
        <dbReference type="Pfam" id="PF13087"/>
    </source>
</evidence>
<dbReference type="InterPro" id="IPR041677">
    <property type="entry name" value="DNA2/NAM7_AAA_11"/>
</dbReference>
<dbReference type="InterPro" id="IPR025223">
    <property type="entry name" value="S1-like_RNA-bd_dom"/>
</dbReference>
<dbReference type="Pfam" id="PF13087">
    <property type="entry name" value="AAA_12"/>
    <property type="match status" value="1"/>
</dbReference>
<feature type="domain" description="Helicase MOV-10-like beta-barrel" evidence="14">
    <location>
        <begin position="545"/>
        <end position="621"/>
    </location>
</feature>
<comment type="catalytic activity">
    <reaction evidence="9">
        <text>ATP + H2O = ADP + phosphate + H(+)</text>
        <dbReference type="Rhea" id="RHEA:13065"/>
        <dbReference type="ChEBI" id="CHEBI:15377"/>
        <dbReference type="ChEBI" id="CHEBI:15378"/>
        <dbReference type="ChEBI" id="CHEBI:30616"/>
        <dbReference type="ChEBI" id="CHEBI:43474"/>
        <dbReference type="ChEBI" id="CHEBI:456216"/>
        <dbReference type="EC" id="3.6.4.13"/>
    </reaction>
</comment>
<keyword evidence="5" id="KW-0547">Nucleotide-binding</keyword>
<feature type="compositionally biased region" description="Low complexity" evidence="10">
    <location>
        <begin position="1"/>
        <end position="15"/>
    </location>
</feature>
<evidence type="ECO:0000256" key="1">
    <source>
        <dbReference type="ARBA" id="ARBA00004496"/>
    </source>
</evidence>